<dbReference type="InterPro" id="IPR050109">
    <property type="entry name" value="HTH-type_TetR-like_transc_reg"/>
</dbReference>
<sequence>MTSQLTVQPFQPRDDPKEESILGAAKEAFMELGYAATSMDLVAQRAHASKTTLYKRFPSKEALFSACIAAECEARGMNFPVSVFEELPVDQALAEIGSRLLDLLWSSEAIRMEQIVSGEAARFPEVAHLYFEAGPNRVCEAMTEYFEAAAKSGKLAVAKPRFAAEQFVASLKSLRYAGIVFGHGPKPAKQERDAFVVEAVALFLDGARPR</sequence>
<evidence type="ECO:0000313" key="7">
    <source>
        <dbReference type="Proteomes" id="UP000198755"/>
    </source>
</evidence>
<dbReference type="PANTHER" id="PTHR30055:SF146">
    <property type="entry name" value="HTH-TYPE TRANSCRIPTIONAL DUAL REGULATOR CECR"/>
    <property type="match status" value="1"/>
</dbReference>
<dbReference type="InterPro" id="IPR039536">
    <property type="entry name" value="TetR_C_Proteobacteria"/>
</dbReference>
<dbReference type="AlphaFoldDB" id="A0A1I3Z1B7"/>
<reference evidence="6 7" key="1">
    <citation type="submission" date="2016-10" db="EMBL/GenBank/DDBJ databases">
        <authorList>
            <person name="de Groot N.N."/>
        </authorList>
    </citation>
    <scope>NUCLEOTIDE SEQUENCE [LARGE SCALE GENOMIC DNA]</scope>
    <source>
        <strain evidence="6 7">NE2</strain>
    </source>
</reference>
<keyword evidence="3" id="KW-0804">Transcription</keyword>
<dbReference type="InterPro" id="IPR036271">
    <property type="entry name" value="Tet_transcr_reg_TetR-rel_C_sf"/>
</dbReference>
<dbReference type="GO" id="GO:0000976">
    <property type="term" value="F:transcription cis-regulatory region binding"/>
    <property type="evidence" value="ECO:0007669"/>
    <property type="project" value="TreeGrafter"/>
</dbReference>
<dbReference type="SUPFAM" id="SSF46689">
    <property type="entry name" value="Homeodomain-like"/>
    <property type="match status" value="1"/>
</dbReference>
<dbReference type="GO" id="GO:0003700">
    <property type="term" value="F:DNA-binding transcription factor activity"/>
    <property type="evidence" value="ECO:0007669"/>
    <property type="project" value="TreeGrafter"/>
</dbReference>
<dbReference type="Pfam" id="PF00440">
    <property type="entry name" value="TetR_N"/>
    <property type="match status" value="1"/>
</dbReference>
<evidence type="ECO:0000256" key="1">
    <source>
        <dbReference type="ARBA" id="ARBA00023015"/>
    </source>
</evidence>
<gene>
    <name evidence="6" type="ORF">SAMN05444581_1075</name>
</gene>
<keyword evidence="1" id="KW-0805">Transcription regulation</keyword>
<dbReference type="SUPFAM" id="SSF48498">
    <property type="entry name" value="Tetracyclin repressor-like, C-terminal domain"/>
    <property type="match status" value="1"/>
</dbReference>
<dbReference type="PROSITE" id="PS50977">
    <property type="entry name" value="HTH_TETR_2"/>
    <property type="match status" value="1"/>
</dbReference>
<dbReference type="InterPro" id="IPR001647">
    <property type="entry name" value="HTH_TetR"/>
</dbReference>
<dbReference type="Proteomes" id="UP000198755">
    <property type="component" value="Unassembled WGS sequence"/>
</dbReference>
<organism evidence="6 7">
    <name type="scientific">Methylocapsa palsarum</name>
    <dbReference type="NCBI Taxonomy" id="1612308"/>
    <lineage>
        <taxon>Bacteria</taxon>
        <taxon>Pseudomonadati</taxon>
        <taxon>Pseudomonadota</taxon>
        <taxon>Alphaproteobacteria</taxon>
        <taxon>Hyphomicrobiales</taxon>
        <taxon>Beijerinckiaceae</taxon>
        <taxon>Methylocapsa</taxon>
    </lineage>
</organism>
<evidence type="ECO:0000259" key="5">
    <source>
        <dbReference type="PROSITE" id="PS50977"/>
    </source>
</evidence>
<evidence type="ECO:0000256" key="2">
    <source>
        <dbReference type="ARBA" id="ARBA00023125"/>
    </source>
</evidence>
<dbReference type="InterPro" id="IPR023772">
    <property type="entry name" value="DNA-bd_HTH_TetR-type_CS"/>
</dbReference>
<dbReference type="OrthoDB" id="7584337at2"/>
<proteinExistence type="predicted"/>
<evidence type="ECO:0000313" key="6">
    <source>
        <dbReference type="EMBL" id="SFK37825.1"/>
    </source>
</evidence>
<keyword evidence="7" id="KW-1185">Reference proteome</keyword>
<evidence type="ECO:0000256" key="4">
    <source>
        <dbReference type="PROSITE-ProRule" id="PRU00335"/>
    </source>
</evidence>
<keyword evidence="2 4" id="KW-0238">DNA-binding</keyword>
<dbReference type="Pfam" id="PF14246">
    <property type="entry name" value="TetR_C_7"/>
    <property type="match status" value="1"/>
</dbReference>
<dbReference type="STRING" id="1612308.SAMN05444581_1075"/>
<dbReference type="Gene3D" id="1.10.10.60">
    <property type="entry name" value="Homeodomain-like"/>
    <property type="match status" value="1"/>
</dbReference>
<name>A0A1I3Z1B7_9HYPH</name>
<dbReference type="PRINTS" id="PR00455">
    <property type="entry name" value="HTHTETR"/>
</dbReference>
<dbReference type="FunFam" id="1.10.10.60:FF:000141">
    <property type="entry name" value="TetR family transcriptional regulator"/>
    <property type="match status" value="1"/>
</dbReference>
<dbReference type="PROSITE" id="PS01081">
    <property type="entry name" value="HTH_TETR_1"/>
    <property type="match status" value="1"/>
</dbReference>
<dbReference type="PANTHER" id="PTHR30055">
    <property type="entry name" value="HTH-TYPE TRANSCRIPTIONAL REGULATOR RUTR"/>
    <property type="match status" value="1"/>
</dbReference>
<dbReference type="RefSeq" id="WP_091681365.1">
    <property type="nucleotide sequence ID" value="NZ_FOSN01000007.1"/>
</dbReference>
<dbReference type="EMBL" id="FOSN01000007">
    <property type="protein sequence ID" value="SFK37825.1"/>
    <property type="molecule type" value="Genomic_DNA"/>
</dbReference>
<protein>
    <submittedName>
        <fullName evidence="6">TetR/AcrR family transcriptional regulator, mexJK operon transcriptional repressor</fullName>
    </submittedName>
</protein>
<dbReference type="Gene3D" id="1.10.357.10">
    <property type="entry name" value="Tetracycline Repressor, domain 2"/>
    <property type="match status" value="1"/>
</dbReference>
<evidence type="ECO:0000256" key="3">
    <source>
        <dbReference type="ARBA" id="ARBA00023163"/>
    </source>
</evidence>
<accession>A0A1I3Z1B7</accession>
<feature type="DNA-binding region" description="H-T-H motif" evidence="4">
    <location>
        <begin position="38"/>
        <end position="57"/>
    </location>
</feature>
<dbReference type="InterPro" id="IPR009057">
    <property type="entry name" value="Homeodomain-like_sf"/>
</dbReference>
<feature type="domain" description="HTH tetR-type" evidence="5">
    <location>
        <begin position="15"/>
        <end position="75"/>
    </location>
</feature>